<evidence type="ECO:0000259" key="2">
    <source>
        <dbReference type="PROSITE" id="PS50943"/>
    </source>
</evidence>
<dbReference type="Proteomes" id="UP000192140">
    <property type="component" value="Unassembled WGS sequence"/>
</dbReference>
<feature type="region of interest" description="Disordered" evidence="1">
    <location>
        <begin position="1"/>
        <end position="35"/>
    </location>
</feature>
<evidence type="ECO:0000256" key="1">
    <source>
        <dbReference type="SAM" id="MobiDB-lite"/>
    </source>
</evidence>
<name>A0A1S7TK62_9HYPH</name>
<reference evidence="3" key="1">
    <citation type="submission" date="2016-01" db="EMBL/GenBank/DDBJ databases">
        <authorList>
            <person name="Regsiter A."/>
            <person name="william w."/>
        </authorList>
    </citation>
    <scope>NUCLEOTIDE SEQUENCE</scope>
    <source>
        <strain evidence="3">NCPPB 1641</strain>
    </source>
</reference>
<evidence type="ECO:0000313" key="4">
    <source>
        <dbReference type="Proteomes" id="UP000192140"/>
    </source>
</evidence>
<accession>A0A1S7TK62</accession>
<dbReference type="EMBL" id="FCNP01000006">
    <property type="protein sequence ID" value="CVI55006.1"/>
    <property type="molecule type" value="Genomic_DNA"/>
</dbReference>
<feature type="compositionally biased region" description="Basic and acidic residues" evidence="1">
    <location>
        <begin position="1"/>
        <end position="17"/>
    </location>
</feature>
<keyword evidence="4" id="KW-1185">Reference proteome</keyword>
<comment type="caution">
    <text evidence="3">The sequence shown here is derived from an EMBL/GenBank/DDBJ whole genome shotgun (WGS) entry which is preliminary data.</text>
</comment>
<dbReference type="Pfam" id="PF01381">
    <property type="entry name" value="HTH_3"/>
    <property type="match status" value="1"/>
</dbReference>
<dbReference type="Gene3D" id="1.10.260.40">
    <property type="entry name" value="lambda repressor-like DNA-binding domains"/>
    <property type="match status" value="1"/>
</dbReference>
<proteinExistence type="predicted"/>
<dbReference type="InterPro" id="IPR001387">
    <property type="entry name" value="Cro/C1-type_HTH"/>
</dbReference>
<evidence type="ECO:0000313" key="3">
    <source>
        <dbReference type="EMBL" id="CVI55006.1"/>
    </source>
</evidence>
<organism evidence="3 4">
    <name type="scientific">Agrobacterium deltaense NCPPB 1641</name>
    <dbReference type="NCBI Taxonomy" id="1183425"/>
    <lineage>
        <taxon>Bacteria</taxon>
        <taxon>Pseudomonadati</taxon>
        <taxon>Pseudomonadota</taxon>
        <taxon>Alphaproteobacteria</taxon>
        <taxon>Hyphomicrobiales</taxon>
        <taxon>Rhizobiaceae</taxon>
        <taxon>Rhizobium/Agrobacterium group</taxon>
        <taxon>Agrobacterium</taxon>
    </lineage>
</organism>
<feature type="domain" description="HTH cro/C1-type" evidence="2">
    <location>
        <begin position="48"/>
        <end position="85"/>
    </location>
</feature>
<sequence>MAGKIDQTDWARLHAMTDEEAEANALADPDSPPFSAEQIASARRMPRIKIIRRALKLTQEEFSVRYHIPLGTLRDWEQGRSEPDQPARAYLKVIAVDPEGTAAALRKGAA</sequence>
<dbReference type="RefSeq" id="WP_162935860.1">
    <property type="nucleotide sequence ID" value="NZ_LT009775.1"/>
</dbReference>
<dbReference type="CDD" id="cd00093">
    <property type="entry name" value="HTH_XRE"/>
    <property type="match status" value="1"/>
</dbReference>
<dbReference type="PROSITE" id="PS50943">
    <property type="entry name" value="HTH_CROC1"/>
    <property type="match status" value="1"/>
</dbReference>
<gene>
    <name evidence="3" type="ORF">AGR7A_Cc140091</name>
</gene>
<dbReference type="InterPro" id="IPR010982">
    <property type="entry name" value="Lambda_DNA-bd_dom_sf"/>
</dbReference>
<dbReference type="SUPFAM" id="SSF47413">
    <property type="entry name" value="lambda repressor-like DNA-binding domains"/>
    <property type="match status" value="1"/>
</dbReference>
<dbReference type="AlphaFoldDB" id="A0A1S7TK62"/>
<protein>
    <recommendedName>
        <fullName evidence="2">HTH cro/C1-type domain-containing protein</fullName>
    </recommendedName>
</protein>
<dbReference type="SMART" id="SM00530">
    <property type="entry name" value="HTH_XRE"/>
    <property type="match status" value="1"/>
</dbReference>
<dbReference type="GO" id="GO:0003677">
    <property type="term" value="F:DNA binding"/>
    <property type="evidence" value="ECO:0007669"/>
    <property type="project" value="InterPro"/>
</dbReference>